<dbReference type="Gene3D" id="3.40.50.150">
    <property type="entry name" value="Vaccinia Virus protein VP39"/>
    <property type="match status" value="1"/>
</dbReference>
<reference evidence="2 3" key="1">
    <citation type="submission" date="2024-09" db="EMBL/GenBank/DDBJ databases">
        <authorList>
            <person name="Sun Q."/>
            <person name="Mori K."/>
        </authorList>
    </citation>
    <scope>NUCLEOTIDE SEQUENCE [LARGE SCALE GENOMIC DNA]</scope>
    <source>
        <strain evidence="2 3">TISTR 2452</strain>
    </source>
</reference>
<dbReference type="CDD" id="cd02440">
    <property type="entry name" value="AdoMet_MTases"/>
    <property type="match status" value="1"/>
</dbReference>
<dbReference type="EMBL" id="JBHMDO010000012">
    <property type="protein sequence ID" value="MFB9325558.1"/>
    <property type="molecule type" value="Genomic_DNA"/>
</dbReference>
<keyword evidence="3" id="KW-1185">Reference proteome</keyword>
<dbReference type="RefSeq" id="WP_377491635.1">
    <property type="nucleotide sequence ID" value="NZ_JBHMDO010000012.1"/>
</dbReference>
<dbReference type="GO" id="GO:0032259">
    <property type="term" value="P:methylation"/>
    <property type="evidence" value="ECO:0007669"/>
    <property type="project" value="UniProtKB-KW"/>
</dbReference>
<keyword evidence="2" id="KW-0489">Methyltransferase</keyword>
<gene>
    <name evidence="2" type="ORF">ACFFSY_06435</name>
</gene>
<dbReference type="InterPro" id="IPR029063">
    <property type="entry name" value="SAM-dependent_MTases_sf"/>
</dbReference>
<evidence type="ECO:0000313" key="2">
    <source>
        <dbReference type="EMBL" id="MFB9325558.1"/>
    </source>
</evidence>
<name>A0ABV5KMH2_9BACL</name>
<sequence length="274" mass="30817">MKTIHKLHADLGDFAHQFADLSCDYNRALHHSNELERLIDWYSAWITDADNQSAWERLTEQEPGELDRLATAVRRDSARCVAMLEKVRAVRLLQGETTAAAYFSDIEARIEEEFGRFRVTSASKVLLVGSGAFPMTPLYIARQTGAQVVGIDIDEEAIELGRSVIAKLGAALPILLERASLEELDFTAEATHVIFSSTVGLKYELLDRLHALTKDAVVVAMRYGDGFKSLFNYPMENVDTGRWRLAECLKRPDRVFDIALYLKASAYGREDKET</sequence>
<dbReference type="Pfam" id="PF13649">
    <property type="entry name" value="Methyltransf_25"/>
    <property type="match status" value="1"/>
</dbReference>
<dbReference type="SUPFAM" id="SSF53335">
    <property type="entry name" value="S-adenosyl-L-methionine-dependent methyltransferases"/>
    <property type="match status" value="1"/>
</dbReference>
<comment type="caution">
    <text evidence="2">The sequence shown here is derived from an EMBL/GenBank/DDBJ whole genome shotgun (WGS) entry which is preliminary data.</text>
</comment>
<evidence type="ECO:0000259" key="1">
    <source>
        <dbReference type="Pfam" id="PF13649"/>
    </source>
</evidence>
<keyword evidence="2" id="KW-0808">Transferase</keyword>
<protein>
    <submittedName>
        <fullName evidence="2">Methyltransferase domain-containing protein</fullName>
    </submittedName>
</protein>
<accession>A0ABV5KMH2</accession>
<organism evidence="2 3">
    <name type="scientific">Paenibacillus aurantiacus</name>
    <dbReference type="NCBI Taxonomy" id="1936118"/>
    <lineage>
        <taxon>Bacteria</taxon>
        <taxon>Bacillati</taxon>
        <taxon>Bacillota</taxon>
        <taxon>Bacilli</taxon>
        <taxon>Bacillales</taxon>
        <taxon>Paenibacillaceae</taxon>
        <taxon>Paenibacillus</taxon>
    </lineage>
</organism>
<proteinExistence type="predicted"/>
<dbReference type="GO" id="GO:0008168">
    <property type="term" value="F:methyltransferase activity"/>
    <property type="evidence" value="ECO:0007669"/>
    <property type="project" value="UniProtKB-KW"/>
</dbReference>
<dbReference type="Proteomes" id="UP001589747">
    <property type="component" value="Unassembled WGS sequence"/>
</dbReference>
<feature type="domain" description="Methyltransferase" evidence="1">
    <location>
        <begin position="138"/>
        <end position="203"/>
    </location>
</feature>
<dbReference type="InterPro" id="IPR041698">
    <property type="entry name" value="Methyltransf_25"/>
</dbReference>
<evidence type="ECO:0000313" key="3">
    <source>
        <dbReference type="Proteomes" id="UP001589747"/>
    </source>
</evidence>